<accession>X1SN31</accession>
<gene>
    <name evidence="1" type="ORF">S12H4_11992</name>
</gene>
<reference evidence="1" key="1">
    <citation type="journal article" date="2014" name="Front. Microbiol.">
        <title>High frequency of phylogenetically diverse reductive dehalogenase-homologous genes in deep subseafloor sedimentary metagenomes.</title>
        <authorList>
            <person name="Kawai M."/>
            <person name="Futagami T."/>
            <person name="Toyoda A."/>
            <person name="Takaki Y."/>
            <person name="Nishi S."/>
            <person name="Hori S."/>
            <person name="Arai W."/>
            <person name="Tsubouchi T."/>
            <person name="Morono Y."/>
            <person name="Uchiyama I."/>
            <person name="Ito T."/>
            <person name="Fujiyama A."/>
            <person name="Inagaki F."/>
            <person name="Takami H."/>
        </authorList>
    </citation>
    <scope>NUCLEOTIDE SEQUENCE</scope>
    <source>
        <strain evidence="1">Expedition CK06-06</strain>
    </source>
</reference>
<organism evidence="1">
    <name type="scientific">marine sediment metagenome</name>
    <dbReference type="NCBI Taxonomy" id="412755"/>
    <lineage>
        <taxon>unclassified sequences</taxon>
        <taxon>metagenomes</taxon>
        <taxon>ecological metagenomes</taxon>
    </lineage>
</organism>
<proteinExistence type="predicted"/>
<dbReference type="EMBL" id="BARW01005543">
    <property type="protein sequence ID" value="GAI80541.1"/>
    <property type="molecule type" value="Genomic_DNA"/>
</dbReference>
<evidence type="ECO:0000313" key="1">
    <source>
        <dbReference type="EMBL" id="GAI80541.1"/>
    </source>
</evidence>
<dbReference type="AlphaFoldDB" id="X1SN31"/>
<name>X1SN31_9ZZZZ</name>
<sequence>MTNQQIDKIWDCLAVILEQVKMLFYYGALLEQRKSRLEEIEGRVLRIRDILKDEKKGLEILYKTLLFIIVSLNKHKKISVSAQYLTTIRISSDNLVKCMVSSSIL</sequence>
<comment type="caution">
    <text evidence="1">The sequence shown here is derived from an EMBL/GenBank/DDBJ whole genome shotgun (WGS) entry which is preliminary data.</text>
</comment>
<protein>
    <submittedName>
        <fullName evidence="1">Uncharacterized protein</fullName>
    </submittedName>
</protein>